<dbReference type="PANTHER" id="PTHR47534">
    <property type="entry name" value="YALI0E05731P"/>
    <property type="match status" value="1"/>
</dbReference>
<dbReference type="InterPro" id="IPR002347">
    <property type="entry name" value="SDR_fam"/>
</dbReference>
<sequence length="270" mass="29670">MSTRHALVVGGTSGIGLGIALSLASKGDTVVTIAGRRAQADEIVLRLKELSSLPHKFESVDGFELKTLQKLTAESVDILIMTQEMATIQGYTPTDDGIDQKLQLHYFSRLYLAKLLAPLMKDGSRILTVLSAGVHDRYGDFETDFELKQHYSVKNAADAAGFYTDAGFEKLSECYPNLVVAHAAPGFVNTNWGTEMPWAIRAMIRPLQALFGRKLETVGTTLLTALEKAPVGYSLIDQNGNIMDKSKALKHTREEKDVVWAKTMELLPKV</sequence>
<dbReference type="SUPFAM" id="SSF51735">
    <property type="entry name" value="NAD(P)-binding Rossmann-fold domains"/>
    <property type="match status" value="1"/>
</dbReference>
<dbReference type="AlphaFoldDB" id="A0A7S0ZHV3"/>
<protein>
    <recommendedName>
        <fullName evidence="3">Protochlorophyllide reductase</fullName>
    </recommendedName>
</protein>
<name>A0A7S0ZHV3_9RHOD</name>
<dbReference type="InterPro" id="IPR052228">
    <property type="entry name" value="Sec_Metab_Biosynth_Oxidored"/>
</dbReference>
<evidence type="ECO:0000313" key="2">
    <source>
        <dbReference type="EMBL" id="CAD8822316.1"/>
    </source>
</evidence>
<organism evidence="2">
    <name type="scientific">Timspurckia oligopyrenoides</name>
    <dbReference type="NCBI Taxonomy" id="708627"/>
    <lineage>
        <taxon>Eukaryota</taxon>
        <taxon>Rhodophyta</taxon>
        <taxon>Bangiophyceae</taxon>
        <taxon>Porphyridiales</taxon>
        <taxon>Porphyridiaceae</taxon>
        <taxon>Timspurckia</taxon>
    </lineage>
</organism>
<dbReference type="Gene3D" id="3.40.50.720">
    <property type="entry name" value="NAD(P)-binding Rossmann-like Domain"/>
    <property type="match status" value="1"/>
</dbReference>
<dbReference type="PANTHER" id="PTHR47534:SF3">
    <property type="entry name" value="ALCOHOL DEHYDROGENASE-LIKE C-TERMINAL DOMAIN-CONTAINING PROTEIN"/>
    <property type="match status" value="1"/>
</dbReference>
<dbReference type="InterPro" id="IPR036291">
    <property type="entry name" value="NAD(P)-bd_dom_sf"/>
</dbReference>
<gene>
    <name evidence="2" type="ORF">TOLI1172_LOCUS6712</name>
</gene>
<reference evidence="2" key="1">
    <citation type="submission" date="2021-01" db="EMBL/GenBank/DDBJ databases">
        <authorList>
            <person name="Corre E."/>
            <person name="Pelletier E."/>
            <person name="Niang G."/>
            <person name="Scheremetjew M."/>
            <person name="Finn R."/>
            <person name="Kale V."/>
            <person name="Holt S."/>
            <person name="Cochrane G."/>
            <person name="Meng A."/>
            <person name="Brown T."/>
            <person name="Cohen L."/>
        </authorList>
    </citation>
    <scope>NUCLEOTIDE SEQUENCE</scope>
    <source>
        <strain evidence="2">CCMP3278</strain>
    </source>
</reference>
<keyword evidence="1" id="KW-0560">Oxidoreductase</keyword>
<dbReference type="GO" id="GO:0016491">
    <property type="term" value="F:oxidoreductase activity"/>
    <property type="evidence" value="ECO:0007669"/>
    <property type="project" value="UniProtKB-KW"/>
</dbReference>
<dbReference type="Pfam" id="PF00106">
    <property type="entry name" value="adh_short"/>
    <property type="match status" value="1"/>
</dbReference>
<dbReference type="EMBL" id="HBFP01009367">
    <property type="protein sequence ID" value="CAD8822316.1"/>
    <property type="molecule type" value="Transcribed_RNA"/>
</dbReference>
<evidence type="ECO:0000256" key="1">
    <source>
        <dbReference type="ARBA" id="ARBA00023002"/>
    </source>
</evidence>
<accession>A0A7S0ZHV3</accession>
<proteinExistence type="predicted"/>
<evidence type="ECO:0008006" key="3">
    <source>
        <dbReference type="Google" id="ProtNLM"/>
    </source>
</evidence>